<dbReference type="Gene3D" id="1.10.357.10">
    <property type="entry name" value="Tetracycline Repressor, domain 2"/>
    <property type="match status" value="1"/>
</dbReference>
<dbReference type="InterPro" id="IPR001647">
    <property type="entry name" value="HTH_TetR"/>
</dbReference>
<dbReference type="EMBL" id="JACHGT010000014">
    <property type="protein sequence ID" value="MBB6037858.1"/>
    <property type="molecule type" value="Genomic_DNA"/>
</dbReference>
<dbReference type="PROSITE" id="PS50977">
    <property type="entry name" value="HTH_TETR_2"/>
    <property type="match status" value="1"/>
</dbReference>
<evidence type="ECO:0000259" key="3">
    <source>
        <dbReference type="PROSITE" id="PS50977"/>
    </source>
</evidence>
<dbReference type="Proteomes" id="UP000548476">
    <property type="component" value="Unassembled WGS sequence"/>
</dbReference>
<dbReference type="Pfam" id="PF00440">
    <property type="entry name" value="TetR_N"/>
    <property type="match status" value="1"/>
</dbReference>
<dbReference type="RefSeq" id="WP_184790671.1">
    <property type="nucleotide sequence ID" value="NZ_BONT01000065.1"/>
</dbReference>
<feature type="domain" description="HTH tetR-type" evidence="3">
    <location>
        <begin position="9"/>
        <end position="69"/>
    </location>
</feature>
<keyword evidence="5" id="KW-1185">Reference proteome</keyword>
<dbReference type="AlphaFoldDB" id="A0A841FVU6"/>
<feature type="DNA-binding region" description="H-T-H motif" evidence="2">
    <location>
        <begin position="32"/>
        <end position="51"/>
    </location>
</feature>
<evidence type="ECO:0000256" key="1">
    <source>
        <dbReference type="ARBA" id="ARBA00023125"/>
    </source>
</evidence>
<dbReference type="SUPFAM" id="SSF46689">
    <property type="entry name" value="Homeodomain-like"/>
    <property type="match status" value="1"/>
</dbReference>
<accession>A0A841FVU6</accession>
<evidence type="ECO:0000256" key="2">
    <source>
        <dbReference type="PROSITE-ProRule" id="PRU00335"/>
    </source>
</evidence>
<sequence>MPPKRRSADHRRADAVAAGMRIIAALGPSTAAVQQVADEIGVSQPYVFRLFGGKREFFLACLDELEARVRKVFAENAAIAPGDPFITMGEGFRETVGDGVAGGLLFQALAAARHDEVIAARCRALIAGVLAEVQDSSGATAEEVADFFASGTLVLVLQAVGADLTGGSREAVARLRATEESR</sequence>
<gene>
    <name evidence="4" type="ORF">HNR73_005738</name>
</gene>
<name>A0A841FVU6_9ACTN</name>
<proteinExistence type="predicted"/>
<dbReference type="InterPro" id="IPR009057">
    <property type="entry name" value="Homeodomain-like_sf"/>
</dbReference>
<dbReference type="GO" id="GO:0003677">
    <property type="term" value="F:DNA binding"/>
    <property type="evidence" value="ECO:0007669"/>
    <property type="project" value="UniProtKB-UniRule"/>
</dbReference>
<reference evidence="4 5" key="1">
    <citation type="submission" date="2020-08" db="EMBL/GenBank/DDBJ databases">
        <title>Genomic Encyclopedia of Type Strains, Phase IV (KMG-IV): sequencing the most valuable type-strain genomes for metagenomic binning, comparative biology and taxonomic classification.</title>
        <authorList>
            <person name="Goeker M."/>
        </authorList>
    </citation>
    <scope>NUCLEOTIDE SEQUENCE [LARGE SCALE GENOMIC DNA]</scope>
    <source>
        <strain evidence="4 5">YIM 65646</strain>
    </source>
</reference>
<organism evidence="4 5">
    <name type="scientific">Phytomonospora endophytica</name>
    <dbReference type="NCBI Taxonomy" id="714109"/>
    <lineage>
        <taxon>Bacteria</taxon>
        <taxon>Bacillati</taxon>
        <taxon>Actinomycetota</taxon>
        <taxon>Actinomycetes</taxon>
        <taxon>Micromonosporales</taxon>
        <taxon>Micromonosporaceae</taxon>
        <taxon>Phytomonospora</taxon>
    </lineage>
</organism>
<evidence type="ECO:0000313" key="5">
    <source>
        <dbReference type="Proteomes" id="UP000548476"/>
    </source>
</evidence>
<evidence type="ECO:0000313" key="4">
    <source>
        <dbReference type="EMBL" id="MBB6037858.1"/>
    </source>
</evidence>
<protein>
    <submittedName>
        <fullName evidence="4">AcrR family transcriptional regulator</fullName>
    </submittedName>
</protein>
<keyword evidence="1 2" id="KW-0238">DNA-binding</keyword>
<comment type="caution">
    <text evidence="4">The sequence shown here is derived from an EMBL/GenBank/DDBJ whole genome shotgun (WGS) entry which is preliminary data.</text>
</comment>